<organism evidence="14 15">
    <name type="scientific">Psychromonas marina</name>
    <dbReference type="NCBI Taxonomy" id="88364"/>
    <lineage>
        <taxon>Bacteria</taxon>
        <taxon>Pseudomonadati</taxon>
        <taxon>Pseudomonadota</taxon>
        <taxon>Gammaproteobacteria</taxon>
        <taxon>Alteromonadales</taxon>
        <taxon>Psychromonadaceae</taxon>
        <taxon>Psychromonas</taxon>
    </lineage>
</organism>
<evidence type="ECO:0000256" key="9">
    <source>
        <dbReference type="ARBA" id="ARBA00023075"/>
    </source>
</evidence>
<gene>
    <name evidence="14" type="primary">hcr_2</name>
    <name evidence="14" type="ORF">GCM10007916_19960</name>
</gene>
<dbReference type="Pfam" id="PF00175">
    <property type="entry name" value="NAD_binding_1"/>
    <property type="match status" value="1"/>
</dbReference>
<dbReference type="PRINTS" id="PR00406">
    <property type="entry name" value="CYTB5RDTASE"/>
</dbReference>
<dbReference type="InterPro" id="IPR006058">
    <property type="entry name" value="2Fe2S_fd_BS"/>
</dbReference>
<evidence type="ECO:0000259" key="12">
    <source>
        <dbReference type="PROSITE" id="PS51085"/>
    </source>
</evidence>
<keyword evidence="6" id="KW-0560">Oxidoreductase</keyword>
<dbReference type="InterPro" id="IPR017938">
    <property type="entry name" value="Riboflavin_synthase-like_b-brl"/>
</dbReference>
<dbReference type="Proteomes" id="UP001157353">
    <property type="component" value="Unassembled WGS sequence"/>
</dbReference>
<comment type="similarity">
    <text evidence="11">In the N-terminal section; belongs to the FAD-binding oxidoreductase type 6 family.</text>
</comment>
<evidence type="ECO:0000256" key="3">
    <source>
        <dbReference type="ARBA" id="ARBA00022714"/>
    </source>
</evidence>
<comment type="cofactor">
    <cofactor evidence="10">
        <name>[2Fe-2S] cluster</name>
        <dbReference type="ChEBI" id="CHEBI:190135"/>
    </cofactor>
</comment>
<evidence type="ECO:0000256" key="1">
    <source>
        <dbReference type="ARBA" id="ARBA00001974"/>
    </source>
</evidence>
<dbReference type="InterPro" id="IPR036010">
    <property type="entry name" value="2Fe-2S_ferredoxin-like_sf"/>
</dbReference>
<dbReference type="Pfam" id="PF00111">
    <property type="entry name" value="Fer2"/>
    <property type="match status" value="1"/>
</dbReference>
<keyword evidence="4" id="KW-0479">Metal-binding</keyword>
<evidence type="ECO:0000256" key="8">
    <source>
        <dbReference type="ARBA" id="ARBA00023014"/>
    </source>
</evidence>
<dbReference type="SUPFAM" id="SSF52343">
    <property type="entry name" value="Ferredoxin reductase-like, C-terminal NADP-linked domain"/>
    <property type="match status" value="1"/>
</dbReference>
<evidence type="ECO:0000256" key="10">
    <source>
        <dbReference type="ARBA" id="ARBA00034078"/>
    </source>
</evidence>
<comment type="cofactor">
    <cofactor evidence="1">
        <name>FAD</name>
        <dbReference type="ChEBI" id="CHEBI:57692"/>
    </cofactor>
</comment>
<dbReference type="SUPFAM" id="SSF63380">
    <property type="entry name" value="Riboflavin synthase domain-like"/>
    <property type="match status" value="1"/>
</dbReference>
<dbReference type="InterPro" id="IPR001041">
    <property type="entry name" value="2Fe-2S_ferredoxin-type"/>
</dbReference>
<keyword evidence="9" id="KW-0830">Ubiquinone</keyword>
<dbReference type="InterPro" id="IPR050415">
    <property type="entry name" value="MRET"/>
</dbReference>
<keyword evidence="7" id="KW-0408">Iron</keyword>
<reference evidence="15" key="1">
    <citation type="journal article" date="2019" name="Int. J. Syst. Evol. Microbiol.">
        <title>The Global Catalogue of Microorganisms (GCM) 10K type strain sequencing project: providing services to taxonomists for standard genome sequencing and annotation.</title>
        <authorList>
            <consortium name="The Broad Institute Genomics Platform"/>
            <consortium name="The Broad Institute Genome Sequencing Center for Infectious Disease"/>
            <person name="Wu L."/>
            <person name="Ma J."/>
        </authorList>
    </citation>
    <scope>NUCLEOTIDE SEQUENCE [LARGE SCALE GENOMIC DNA]</scope>
    <source>
        <strain evidence="15">NBRC 103166</strain>
    </source>
</reference>
<evidence type="ECO:0000313" key="14">
    <source>
        <dbReference type="EMBL" id="GLS90929.1"/>
    </source>
</evidence>
<evidence type="ECO:0000256" key="5">
    <source>
        <dbReference type="ARBA" id="ARBA00022827"/>
    </source>
</evidence>
<keyword evidence="8" id="KW-0411">Iron-sulfur</keyword>
<dbReference type="InterPro" id="IPR012675">
    <property type="entry name" value="Beta-grasp_dom_sf"/>
</dbReference>
<name>A0ABQ6E0I1_9GAMM</name>
<dbReference type="RefSeq" id="WP_284204042.1">
    <property type="nucleotide sequence ID" value="NZ_BSPQ01000005.1"/>
</dbReference>
<keyword evidence="5" id="KW-0274">FAD</keyword>
<feature type="domain" description="FAD-binding FR-type" evidence="13">
    <location>
        <begin position="6"/>
        <end position="109"/>
    </location>
</feature>
<dbReference type="PANTHER" id="PTHR47354:SF6">
    <property type="entry name" value="NADH OXIDOREDUCTASE HCR"/>
    <property type="match status" value="1"/>
</dbReference>
<dbReference type="InterPro" id="IPR039261">
    <property type="entry name" value="FNR_nucleotide-bd"/>
</dbReference>
<evidence type="ECO:0000256" key="4">
    <source>
        <dbReference type="ARBA" id="ARBA00022723"/>
    </source>
</evidence>
<accession>A0ABQ6E0I1</accession>
<feature type="domain" description="2Fe-2S ferredoxin-type" evidence="12">
    <location>
        <begin position="256"/>
        <end position="339"/>
    </location>
</feature>
<dbReference type="Gene3D" id="3.40.50.80">
    <property type="entry name" value="Nucleotide-binding domain of ferredoxin-NADP reductase (FNR) module"/>
    <property type="match status" value="1"/>
</dbReference>
<dbReference type="CDD" id="cd00207">
    <property type="entry name" value="fer2"/>
    <property type="match status" value="1"/>
</dbReference>
<dbReference type="PROSITE" id="PS00197">
    <property type="entry name" value="2FE2S_FER_1"/>
    <property type="match status" value="1"/>
</dbReference>
<evidence type="ECO:0000256" key="7">
    <source>
        <dbReference type="ARBA" id="ARBA00023004"/>
    </source>
</evidence>
<evidence type="ECO:0000256" key="6">
    <source>
        <dbReference type="ARBA" id="ARBA00023002"/>
    </source>
</evidence>
<dbReference type="Gene3D" id="2.40.30.10">
    <property type="entry name" value="Translation factors"/>
    <property type="match status" value="1"/>
</dbReference>
<dbReference type="SUPFAM" id="SSF54292">
    <property type="entry name" value="2Fe-2S ferredoxin-like"/>
    <property type="match status" value="1"/>
</dbReference>
<evidence type="ECO:0000256" key="2">
    <source>
        <dbReference type="ARBA" id="ARBA00022630"/>
    </source>
</evidence>
<comment type="caution">
    <text evidence="14">The sequence shown here is derived from an EMBL/GenBank/DDBJ whole genome shotgun (WGS) entry which is preliminary data.</text>
</comment>
<sequence>MTTTENQFERLRCIKRVDETSDASTFEFEHLDQRPFNFQAGQFLTFEINHYNNLLYRAYSICSSPAKPNSVTVAIKRVPGGKISNYLIDNLQAGHALPAMAPAGKFTREENKTTNNLLLMSAGSGITPCLAIARDILDTEQAINIHFIHSARRSDDVIMLSLLNELADKHKNFRLTMILETTDNATDFHGRLDKTMFAELVASVSEQTIFICGPSLYMKSVEEIVSATDFDMDYFHKESFVAEAKTGETVFSDITHEISVPAIDKAFIANDQQTLLDALHGAGIKVPYSCKSGVCGACKCKVSGNVVSTSQETLTAEQIELGYVLSCSTKANSDLVVEI</sequence>
<dbReference type="PROSITE" id="PS51384">
    <property type="entry name" value="FAD_FR"/>
    <property type="match status" value="1"/>
</dbReference>
<evidence type="ECO:0000313" key="15">
    <source>
        <dbReference type="Proteomes" id="UP001157353"/>
    </source>
</evidence>
<protein>
    <submittedName>
        <fullName evidence="14">Hybrid-cluster NAD(P)-dependent oxidoreductase</fullName>
    </submittedName>
</protein>
<proteinExistence type="inferred from homology"/>
<evidence type="ECO:0000259" key="13">
    <source>
        <dbReference type="PROSITE" id="PS51384"/>
    </source>
</evidence>
<dbReference type="EMBL" id="BSPQ01000005">
    <property type="protein sequence ID" value="GLS90929.1"/>
    <property type="molecule type" value="Genomic_DNA"/>
</dbReference>
<dbReference type="Gene3D" id="3.10.20.30">
    <property type="match status" value="1"/>
</dbReference>
<dbReference type="InterPro" id="IPR008333">
    <property type="entry name" value="Cbr1-like_FAD-bd_dom"/>
</dbReference>
<keyword evidence="3" id="KW-0001">2Fe-2S</keyword>
<dbReference type="CDD" id="cd06215">
    <property type="entry name" value="FNR_iron_sulfur_binding_1"/>
    <property type="match status" value="1"/>
</dbReference>
<dbReference type="InterPro" id="IPR017927">
    <property type="entry name" value="FAD-bd_FR_type"/>
</dbReference>
<dbReference type="PROSITE" id="PS51085">
    <property type="entry name" value="2FE2S_FER_2"/>
    <property type="match status" value="1"/>
</dbReference>
<evidence type="ECO:0000256" key="11">
    <source>
        <dbReference type="ARBA" id="ARBA00061434"/>
    </source>
</evidence>
<keyword evidence="2" id="KW-0285">Flavoprotein</keyword>
<dbReference type="PANTHER" id="PTHR47354">
    <property type="entry name" value="NADH OXIDOREDUCTASE HCR"/>
    <property type="match status" value="1"/>
</dbReference>
<keyword evidence="15" id="KW-1185">Reference proteome</keyword>
<dbReference type="Pfam" id="PF00970">
    <property type="entry name" value="FAD_binding_6"/>
    <property type="match status" value="1"/>
</dbReference>
<dbReference type="InterPro" id="IPR001433">
    <property type="entry name" value="OxRdtase_FAD/NAD-bd"/>
</dbReference>